<evidence type="ECO:0000313" key="13">
    <source>
        <dbReference type="Proteomes" id="UP001164746"/>
    </source>
</evidence>
<evidence type="ECO:0000256" key="8">
    <source>
        <dbReference type="ARBA" id="ARBA00022884"/>
    </source>
</evidence>
<dbReference type="Proteomes" id="UP001164746">
    <property type="component" value="Chromosome 13"/>
</dbReference>
<dbReference type="EMBL" id="CP111024">
    <property type="protein sequence ID" value="WAR24378.1"/>
    <property type="molecule type" value="Genomic_DNA"/>
</dbReference>
<comment type="similarity">
    <text evidence="10">Belongs to the ZAR1 family.</text>
</comment>
<feature type="domain" description="3CxxC-type" evidence="11">
    <location>
        <begin position="1"/>
        <end position="86"/>
    </location>
</feature>
<dbReference type="PANTHER" id="PTHR31054:SF3">
    <property type="entry name" value="ZYGOTE ARREST PROTEIN 1-LIKE"/>
    <property type="match status" value="1"/>
</dbReference>
<dbReference type="InterPro" id="IPR027377">
    <property type="entry name" value="ZAR1/RTP1-5-like_Znf-3CxxC"/>
</dbReference>
<keyword evidence="5" id="KW-0863">Zinc-finger</keyword>
<dbReference type="SMART" id="SM01328">
    <property type="entry name" value="zf-3CxxC"/>
    <property type="match status" value="1"/>
</dbReference>
<protein>
    <submittedName>
        <fullName evidence="12">ZAR1-like protein</fullName>
    </submittedName>
</protein>
<evidence type="ECO:0000313" key="12">
    <source>
        <dbReference type="EMBL" id="WAR24378.1"/>
    </source>
</evidence>
<reference evidence="12" key="1">
    <citation type="submission" date="2022-11" db="EMBL/GenBank/DDBJ databases">
        <title>Centuries of genome instability and evolution in soft-shell clam transmissible cancer (bioRxiv).</title>
        <authorList>
            <person name="Hart S.F.M."/>
            <person name="Yonemitsu M.A."/>
            <person name="Giersch R.M."/>
            <person name="Beal B.F."/>
            <person name="Arriagada G."/>
            <person name="Davis B.W."/>
            <person name="Ostrander E.A."/>
            <person name="Goff S.P."/>
            <person name="Metzger M.J."/>
        </authorList>
    </citation>
    <scope>NUCLEOTIDE SEQUENCE</scope>
    <source>
        <strain evidence="12">MELC-2E11</strain>
        <tissue evidence="12">Siphon/mantle</tissue>
    </source>
</reference>
<keyword evidence="8" id="KW-0694">RNA-binding</keyword>
<organism evidence="12 13">
    <name type="scientific">Mya arenaria</name>
    <name type="common">Soft-shell clam</name>
    <dbReference type="NCBI Taxonomy" id="6604"/>
    <lineage>
        <taxon>Eukaryota</taxon>
        <taxon>Metazoa</taxon>
        <taxon>Spiralia</taxon>
        <taxon>Lophotrochozoa</taxon>
        <taxon>Mollusca</taxon>
        <taxon>Bivalvia</taxon>
        <taxon>Autobranchia</taxon>
        <taxon>Heteroconchia</taxon>
        <taxon>Euheterodonta</taxon>
        <taxon>Imparidentia</taxon>
        <taxon>Neoheterodontei</taxon>
        <taxon>Myida</taxon>
        <taxon>Myoidea</taxon>
        <taxon>Myidae</taxon>
        <taxon>Mya</taxon>
    </lineage>
</organism>
<dbReference type="Pfam" id="PF13695">
    <property type="entry name" value="Zn_ribbon_3CxxC"/>
    <property type="match status" value="1"/>
</dbReference>
<proteinExistence type="inferred from homology"/>
<evidence type="ECO:0000256" key="9">
    <source>
        <dbReference type="ARBA" id="ARBA00022943"/>
    </source>
</evidence>
<accession>A0ABY7FQ78</accession>
<keyword evidence="3" id="KW-0963">Cytoplasm</keyword>
<keyword evidence="6" id="KW-0221">Differentiation</keyword>
<gene>
    <name evidence="12" type="ORF">MAR_038047</name>
</gene>
<keyword evidence="13" id="KW-1185">Reference proteome</keyword>
<evidence type="ECO:0000256" key="10">
    <source>
        <dbReference type="ARBA" id="ARBA00034699"/>
    </source>
</evidence>
<dbReference type="InterPro" id="IPR026775">
    <property type="entry name" value="Zar1"/>
</dbReference>
<evidence type="ECO:0000256" key="6">
    <source>
        <dbReference type="ARBA" id="ARBA00022782"/>
    </source>
</evidence>
<evidence type="ECO:0000256" key="1">
    <source>
        <dbReference type="ARBA" id="ARBA00004496"/>
    </source>
</evidence>
<evidence type="ECO:0000259" key="11">
    <source>
        <dbReference type="SMART" id="SM01328"/>
    </source>
</evidence>
<evidence type="ECO:0000256" key="3">
    <source>
        <dbReference type="ARBA" id="ARBA00022490"/>
    </source>
</evidence>
<sequence>MYGFFECSDCGLEWESAKVYFKDMGNNVYYGQECKDCGDMTQPYRVEETTCSRCGKGAKTCDCDKTRHSDPHKPHRSDLCEKCRSGDPCM</sequence>
<evidence type="ECO:0000256" key="7">
    <source>
        <dbReference type="ARBA" id="ARBA00022833"/>
    </source>
</evidence>
<dbReference type="PANTHER" id="PTHR31054">
    <property type="entry name" value="ZYGOTE ARREST PROTEIN 1-LIKE ISOFORM X1"/>
    <property type="match status" value="1"/>
</dbReference>
<comment type="subcellular location">
    <subcellularLocation>
        <location evidence="1">Cytoplasm</location>
    </subcellularLocation>
</comment>
<name>A0ABY7FQ78_MYAAR</name>
<keyword evidence="4" id="KW-0479">Metal-binding</keyword>
<keyword evidence="9" id="KW-0896">Oogenesis</keyword>
<keyword evidence="2" id="KW-0217">Developmental protein</keyword>
<evidence type="ECO:0000256" key="2">
    <source>
        <dbReference type="ARBA" id="ARBA00022473"/>
    </source>
</evidence>
<evidence type="ECO:0000256" key="4">
    <source>
        <dbReference type="ARBA" id="ARBA00022723"/>
    </source>
</evidence>
<keyword evidence="7" id="KW-0862">Zinc</keyword>
<evidence type="ECO:0000256" key="5">
    <source>
        <dbReference type="ARBA" id="ARBA00022771"/>
    </source>
</evidence>